<dbReference type="CDD" id="cd00063">
    <property type="entry name" value="FN3"/>
    <property type="match status" value="1"/>
</dbReference>
<dbReference type="PROSITE" id="PS50853">
    <property type="entry name" value="FN3"/>
    <property type="match status" value="1"/>
</dbReference>
<evidence type="ECO:0000259" key="2">
    <source>
        <dbReference type="PROSITE" id="PS50853"/>
    </source>
</evidence>
<dbReference type="Pfam" id="PF21109">
    <property type="entry name" value="Stonustoxin_helical"/>
    <property type="match status" value="1"/>
</dbReference>
<evidence type="ECO:0000256" key="1">
    <source>
        <dbReference type="SAM" id="MobiDB-lite"/>
    </source>
</evidence>
<dbReference type="Proteomes" id="UP001497482">
    <property type="component" value="Chromosome 14"/>
</dbReference>
<feature type="region of interest" description="Disordered" evidence="1">
    <location>
        <begin position="752"/>
        <end position="798"/>
    </location>
</feature>
<protein>
    <recommendedName>
        <fullName evidence="2">Fibronectin type-III domain-containing protein</fullName>
    </recommendedName>
</protein>
<organism evidence="3 4">
    <name type="scientific">Knipowitschia caucasica</name>
    <name type="common">Caucasian dwarf goby</name>
    <name type="synonym">Pomatoschistus caucasicus</name>
    <dbReference type="NCBI Taxonomy" id="637954"/>
    <lineage>
        <taxon>Eukaryota</taxon>
        <taxon>Metazoa</taxon>
        <taxon>Chordata</taxon>
        <taxon>Craniata</taxon>
        <taxon>Vertebrata</taxon>
        <taxon>Euteleostomi</taxon>
        <taxon>Actinopterygii</taxon>
        <taxon>Neopterygii</taxon>
        <taxon>Teleostei</taxon>
        <taxon>Neoteleostei</taxon>
        <taxon>Acanthomorphata</taxon>
        <taxon>Gobiaria</taxon>
        <taxon>Gobiiformes</taxon>
        <taxon>Gobioidei</taxon>
        <taxon>Gobiidae</taxon>
        <taxon>Gobiinae</taxon>
        <taxon>Knipowitschia</taxon>
    </lineage>
</organism>
<dbReference type="Pfam" id="PF00041">
    <property type="entry name" value="fn3"/>
    <property type="match status" value="1"/>
</dbReference>
<dbReference type="PANTHER" id="PTHR31594">
    <property type="entry name" value="AIG1-TYPE G DOMAIN-CONTAINING PROTEIN"/>
    <property type="match status" value="1"/>
</dbReference>
<dbReference type="Gene3D" id="2.60.40.10">
    <property type="entry name" value="Immunoglobulins"/>
    <property type="match status" value="1"/>
</dbReference>
<dbReference type="InterPro" id="IPR048997">
    <property type="entry name" value="Stonustoxin-like_helical"/>
</dbReference>
<dbReference type="PANTHER" id="PTHR31594:SF16">
    <property type="entry name" value="SI:CH211-281L24.3"/>
    <property type="match status" value="1"/>
</dbReference>
<dbReference type="InterPro" id="IPR036116">
    <property type="entry name" value="FN3_sf"/>
</dbReference>
<dbReference type="InterPro" id="IPR040581">
    <property type="entry name" value="Thioredoxin_11"/>
</dbReference>
<dbReference type="Gene3D" id="3.30.1120.10">
    <property type="match status" value="1"/>
</dbReference>
<dbReference type="SUPFAM" id="SSF53649">
    <property type="entry name" value="Alkaline phosphatase-like"/>
    <property type="match status" value="1"/>
</dbReference>
<reference evidence="3 4" key="1">
    <citation type="submission" date="2024-04" db="EMBL/GenBank/DDBJ databases">
        <authorList>
            <person name="Waldvogel A.-M."/>
            <person name="Schoenle A."/>
        </authorList>
    </citation>
    <scope>NUCLEOTIDE SEQUENCE [LARGE SCALE GENOMIC DNA]</scope>
</reference>
<dbReference type="EMBL" id="OZ035836">
    <property type="protein sequence ID" value="CAL1580874.1"/>
    <property type="molecule type" value="Genomic_DNA"/>
</dbReference>
<feature type="compositionally biased region" description="Acidic residues" evidence="1">
    <location>
        <begin position="770"/>
        <end position="781"/>
    </location>
</feature>
<feature type="compositionally biased region" description="Basic residues" evidence="1">
    <location>
        <begin position="786"/>
        <end position="798"/>
    </location>
</feature>
<name>A0AAV2JTJ7_KNICA</name>
<accession>A0AAV2JTJ7</accession>
<dbReference type="Pfam" id="PF24674">
    <property type="entry name" value="MACPF_SNTX"/>
    <property type="match status" value="1"/>
</dbReference>
<dbReference type="AlphaFoldDB" id="A0AAV2JTJ7"/>
<dbReference type="Pfam" id="PF18078">
    <property type="entry name" value="Thioredoxin_11"/>
    <property type="match status" value="1"/>
</dbReference>
<dbReference type="InterPro" id="IPR052090">
    <property type="entry name" value="Cytolytic_pore-forming_toxin"/>
</dbReference>
<dbReference type="InterPro" id="IPR013783">
    <property type="entry name" value="Ig-like_fold"/>
</dbReference>
<proteinExistence type="predicted"/>
<dbReference type="SUPFAM" id="SSF49265">
    <property type="entry name" value="Fibronectin type III"/>
    <property type="match status" value="1"/>
</dbReference>
<feature type="domain" description="Fibronectin type-III" evidence="2">
    <location>
        <begin position="504"/>
        <end position="597"/>
    </location>
</feature>
<evidence type="ECO:0000313" key="4">
    <source>
        <dbReference type="Proteomes" id="UP001497482"/>
    </source>
</evidence>
<dbReference type="SMART" id="SM00060">
    <property type="entry name" value="FN3"/>
    <property type="match status" value="1"/>
</dbReference>
<dbReference type="InterPro" id="IPR017850">
    <property type="entry name" value="Alkaline_phosphatase_core_sf"/>
</dbReference>
<gene>
    <name evidence="3" type="ORF">KC01_LOCUS11672</name>
</gene>
<dbReference type="InterPro" id="IPR056072">
    <property type="entry name" value="SNTX_MACPF/CDC-like_dom"/>
</dbReference>
<dbReference type="InterPro" id="IPR003961">
    <property type="entry name" value="FN3_dom"/>
</dbReference>
<sequence length="817" mass="92217">MASGCNSPLEMAALGRPFHLGMFYDCRADNLIPGLTLWDSEKLDKDMRVKPKPSTKFTMVAGDTLSQKASSLGVDAALKASFMGGLVKVQGSADYLNDNKSSRREARVSLLYKATTEFKELTMNQLSTDNIQHRHVIDKGLATHVVSGILYGANAFFVFHQEVSEDENMQKIQGNLNVIVNKISFCIDGQGALALADSDRKTVNKFSCTFHGDFRLDTNPTTFEEALKVYGDLPKLLGPKGENAVPVMVHLLPLSSIDSKASQLVCQISLRLVFEVESILENFKELNMRCADVLKSPVGLNFPHINNRVRRFEASISEFRLGLERILSTKLPLIRGGGEDEAALANVLEKMAESPFKRQRLNQWMDAVVQEANTIKGLAHVLKNTELVSCDVFTEKVYGSEKALVFVFTSMESADPYLEELENHLKGLPYSESRAESKRWYKIKEVMDRMRHKAKAFGEFALANKELERESLRFLAVEMADENHKDATVHFYEDGFLSSESFELPSKPCAVTQTGATITSVFLKFTPASVGAENVSEYRVEVCEKGQEQWRYLQAQDGLATITGLKPNAEVSVRVRAVTEVGVGPASADVSMKTLVCFTPGDLRASCTSTNICARWTRPAEVNQHMRYQRPHLIFFLIDDQPLNWTLSPSALWDTSVQAAIRVGDWKLLTGDPGHGDWVPPQLFPSLPGRWWNLERSVSSWHKSPEYRGVWLFNVSADPYERWDVSERRPDVVETLLRRLVHYNSSAVPVRFPPDDSRADPRRRRGAWEPWEEEEEEEEEAERASTQHKTKKKKKRRGKCHLCKLKAFFHKLDMNLI</sequence>
<evidence type="ECO:0000313" key="3">
    <source>
        <dbReference type="EMBL" id="CAL1580874.1"/>
    </source>
</evidence>
<keyword evidence="4" id="KW-1185">Reference proteome</keyword>